<organism evidence="2 3">
    <name type="scientific">Dactylonectria macrodidyma</name>
    <dbReference type="NCBI Taxonomy" id="307937"/>
    <lineage>
        <taxon>Eukaryota</taxon>
        <taxon>Fungi</taxon>
        <taxon>Dikarya</taxon>
        <taxon>Ascomycota</taxon>
        <taxon>Pezizomycotina</taxon>
        <taxon>Sordariomycetes</taxon>
        <taxon>Hypocreomycetidae</taxon>
        <taxon>Hypocreales</taxon>
        <taxon>Nectriaceae</taxon>
        <taxon>Dactylonectria</taxon>
    </lineage>
</organism>
<proteinExistence type="predicted"/>
<feature type="non-terminal residue" evidence="2">
    <location>
        <position position="223"/>
    </location>
</feature>
<dbReference type="EMBL" id="JAGMUV010000002">
    <property type="protein sequence ID" value="KAH7170303.1"/>
    <property type="molecule type" value="Genomic_DNA"/>
</dbReference>
<comment type="caution">
    <text evidence="2">The sequence shown here is derived from an EMBL/GenBank/DDBJ whole genome shotgun (WGS) entry which is preliminary data.</text>
</comment>
<keyword evidence="3" id="KW-1185">Reference proteome</keyword>
<evidence type="ECO:0000313" key="3">
    <source>
        <dbReference type="Proteomes" id="UP000738349"/>
    </source>
</evidence>
<reference evidence="2" key="1">
    <citation type="journal article" date="2021" name="Nat. Commun.">
        <title>Genetic determinants of endophytism in the Arabidopsis root mycobiome.</title>
        <authorList>
            <person name="Mesny F."/>
            <person name="Miyauchi S."/>
            <person name="Thiergart T."/>
            <person name="Pickel B."/>
            <person name="Atanasova L."/>
            <person name="Karlsson M."/>
            <person name="Huettel B."/>
            <person name="Barry K.W."/>
            <person name="Haridas S."/>
            <person name="Chen C."/>
            <person name="Bauer D."/>
            <person name="Andreopoulos W."/>
            <person name="Pangilinan J."/>
            <person name="LaButti K."/>
            <person name="Riley R."/>
            <person name="Lipzen A."/>
            <person name="Clum A."/>
            <person name="Drula E."/>
            <person name="Henrissat B."/>
            <person name="Kohler A."/>
            <person name="Grigoriev I.V."/>
            <person name="Martin F.M."/>
            <person name="Hacquard S."/>
        </authorList>
    </citation>
    <scope>NUCLEOTIDE SEQUENCE</scope>
    <source>
        <strain evidence="2">MPI-CAGE-AT-0147</strain>
    </source>
</reference>
<name>A0A9P9FQ24_9HYPO</name>
<evidence type="ECO:0000256" key="1">
    <source>
        <dbReference type="SAM" id="MobiDB-lite"/>
    </source>
</evidence>
<sequence>MTHEGDECDINQTLGSISDTHYVPLLARRPLAACMKYLSHGRSGVRYSFSPTSSSSPDLHKTILTSSISSPSRPPCQARPPNGFSCQMSASVSVPRCPSRSSRGKTMRSRRQGRMRESETRTWSARTVSGHGRVCPYSLVRWRAGEMRCPPPRGRDRKAGRREPRRIEAVRVGKAGRVVNGFPTIGLYLVPPKPAHGGMGSRCDMAYDMNHTPIRETAGVCLD</sequence>
<feature type="compositionally biased region" description="Basic residues" evidence="1">
    <location>
        <begin position="102"/>
        <end position="113"/>
    </location>
</feature>
<dbReference type="AlphaFoldDB" id="A0A9P9FQ24"/>
<dbReference type="Proteomes" id="UP000738349">
    <property type="component" value="Unassembled WGS sequence"/>
</dbReference>
<accession>A0A9P9FQ24</accession>
<protein>
    <submittedName>
        <fullName evidence="2">Uncharacterized protein</fullName>
    </submittedName>
</protein>
<gene>
    <name evidence="2" type="ORF">EDB81DRAFT_775029</name>
</gene>
<feature type="region of interest" description="Disordered" evidence="1">
    <location>
        <begin position="95"/>
        <end position="124"/>
    </location>
</feature>
<evidence type="ECO:0000313" key="2">
    <source>
        <dbReference type="EMBL" id="KAH7170303.1"/>
    </source>
</evidence>